<comment type="caution">
    <text evidence="2">The sequence shown here is derived from an EMBL/GenBank/DDBJ whole genome shotgun (WGS) entry which is preliminary data.</text>
</comment>
<keyword evidence="1" id="KW-1133">Transmembrane helix</keyword>
<evidence type="ECO:0000256" key="1">
    <source>
        <dbReference type="SAM" id="Phobius"/>
    </source>
</evidence>
<accession>A0ABV9PEH1</accession>
<keyword evidence="3" id="KW-1185">Reference proteome</keyword>
<dbReference type="Gene3D" id="1.20.144.10">
    <property type="entry name" value="Phosphatidic acid phosphatase type 2/haloperoxidase"/>
    <property type="match status" value="1"/>
</dbReference>
<proteinExistence type="predicted"/>
<keyword evidence="1" id="KW-0472">Membrane</keyword>
<evidence type="ECO:0000313" key="2">
    <source>
        <dbReference type="EMBL" id="MFC4748407.1"/>
    </source>
</evidence>
<dbReference type="Proteomes" id="UP001595935">
    <property type="component" value="Unassembled WGS sequence"/>
</dbReference>
<name>A0ABV9PEH1_9FLAO</name>
<protein>
    <recommendedName>
        <fullName evidence="4">PAP2 superfamily protein</fullName>
    </recommendedName>
</protein>
<gene>
    <name evidence="2" type="ORF">ACFO5S_13190</name>
</gene>
<feature type="transmembrane region" description="Helical" evidence="1">
    <location>
        <begin position="114"/>
        <end position="132"/>
    </location>
</feature>
<dbReference type="CDD" id="cd01610">
    <property type="entry name" value="PAP2_like"/>
    <property type="match status" value="1"/>
</dbReference>
<evidence type="ECO:0008006" key="4">
    <source>
        <dbReference type="Google" id="ProtNLM"/>
    </source>
</evidence>
<organism evidence="2 3">
    <name type="scientific">Flavobacterium branchiicola</name>
    <dbReference type="NCBI Taxonomy" id="1114875"/>
    <lineage>
        <taxon>Bacteria</taxon>
        <taxon>Pseudomonadati</taxon>
        <taxon>Bacteroidota</taxon>
        <taxon>Flavobacteriia</taxon>
        <taxon>Flavobacteriales</taxon>
        <taxon>Flavobacteriaceae</taxon>
        <taxon>Flavobacterium</taxon>
    </lineage>
</organism>
<dbReference type="RefSeq" id="WP_246522336.1">
    <property type="nucleotide sequence ID" value="NZ_JAGYWA010000005.1"/>
</dbReference>
<dbReference type="EMBL" id="JBHSGV010000005">
    <property type="protein sequence ID" value="MFC4748407.1"/>
    <property type="molecule type" value="Genomic_DNA"/>
</dbReference>
<sequence>MLINKNQIRENSCNSWQKPLFDYICFYTLKYRILKRILPLFSYILHPVFISMYATLFYLFCKDDAFTNQEKYFVLFQILIITILVPVLFFLLLKSTGHVSSVMVHETSQRKIPLILQCFLYILLVKRSIIIARYPELHFFFLGALFSTILALVCSLFKIKASLHTLAISGFAIFVIGLNMHLQMQNPYWPALLILLTGVVASSRLEMNAHTPKEIVIGLAIGVIPQLLFLYLWL</sequence>
<feature type="transmembrane region" description="Helical" evidence="1">
    <location>
        <begin position="215"/>
        <end position="233"/>
    </location>
</feature>
<keyword evidence="1" id="KW-0812">Transmembrane</keyword>
<feature type="transmembrane region" description="Helical" evidence="1">
    <location>
        <begin position="164"/>
        <end position="182"/>
    </location>
</feature>
<feature type="transmembrane region" description="Helical" evidence="1">
    <location>
        <begin position="40"/>
        <end position="60"/>
    </location>
</feature>
<evidence type="ECO:0000313" key="3">
    <source>
        <dbReference type="Proteomes" id="UP001595935"/>
    </source>
</evidence>
<feature type="transmembrane region" description="Helical" evidence="1">
    <location>
        <begin position="72"/>
        <end position="93"/>
    </location>
</feature>
<feature type="transmembrane region" description="Helical" evidence="1">
    <location>
        <begin position="138"/>
        <end position="157"/>
    </location>
</feature>
<reference evidence="3" key="1">
    <citation type="journal article" date="2019" name="Int. J. Syst. Evol. Microbiol.">
        <title>The Global Catalogue of Microorganisms (GCM) 10K type strain sequencing project: providing services to taxonomists for standard genome sequencing and annotation.</title>
        <authorList>
            <consortium name="The Broad Institute Genomics Platform"/>
            <consortium name="The Broad Institute Genome Sequencing Center for Infectious Disease"/>
            <person name="Wu L."/>
            <person name="Ma J."/>
        </authorList>
    </citation>
    <scope>NUCLEOTIDE SEQUENCE [LARGE SCALE GENOMIC DNA]</scope>
    <source>
        <strain evidence="3">WYCCWR 13023</strain>
    </source>
</reference>